<evidence type="ECO:0000313" key="2">
    <source>
        <dbReference type="Proteomes" id="UP000002287"/>
    </source>
</evidence>
<organism evidence="1 2">
    <name type="scientific">Burkholderia vietnamiensis (strain G4 / LMG 22486)</name>
    <name type="common">Burkholderia cepacia (strain R1808)</name>
    <dbReference type="NCBI Taxonomy" id="269482"/>
    <lineage>
        <taxon>Bacteria</taxon>
        <taxon>Pseudomonadati</taxon>
        <taxon>Pseudomonadota</taxon>
        <taxon>Betaproteobacteria</taxon>
        <taxon>Burkholderiales</taxon>
        <taxon>Burkholderiaceae</taxon>
        <taxon>Burkholderia</taxon>
        <taxon>Burkholderia cepacia complex</taxon>
    </lineage>
</organism>
<dbReference type="Proteomes" id="UP000002287">
    <property type="component" value="Plasmid pBVIE05"/>
</dbReference>
<reference evidence="1 2" key="1">
    <citation type="submission" date="2007-03" db="EMBL/GenBank/DDBJ databases">
        <title>Complete sequence of plasmid pBVIE05 of Burkholderia vietnamiensis G4.</title>
        <authorList>
            <consortium name="US DOE Joint Genome Institute"/>
            <person name="Copeland A."/>
            <person name="Lucas S."/>
            <person name="Lapidus A."/>
            <person name="Barry K."/>
            <person name="Detter J.C."/>
            <person name="Glavina del Rio T."/>
            <person name="Hammon N."/>
            <person name="Israni S."/>
            <person name="Dalin E."/>
            <person name="Tice H."/>
            <person name="Pitluck S."/>
            <person name="Chain P."/>
            <person name="Malfatti S."/>
            <person name="Shin M."/>
            <person name="Vergez L."/>
            <person name="Schmutz J."/>
            <person name="Larimer F."/>
            <person name="Land M."/>
            <person name="Hauser L."/>
            <person name="Kyrpides N."/>
            <person name="Tiedje J."/>
            <person name="Richardson P."/>
        </authorList>
    </citation>
    <scope>NUCLEOTIDE SEQUENCE [LARGE SCALE GENOMIC DNA]</scope>
    <source>
        <strain evidence="2">G4 / LMG 22486</strain>
        <plasmid evidence="1 2">pBVIE05</plasmid>
    </source>
</reference>
<dbReference type="HOGENOM" id="CLU_171635_0_0_4"/>
<keyword evidence="1" id="KW-0614">Plasmid</keyword>
<protein>
    <submittedName>
        <fullName evidence="1">Uncharacterized protein</fullName>
    </submittedName>
</protein>
<dbReference type="AlphaFoldDB" id="A4JWI5"/>
<name>A4JWI5_BURVG</name>
<evidence type="ECO:0000313" key="1">
    <source>
        <dbReference type="EMBL" id="ABO60638.1"/>
    </source>
</evidence>
<geneLocation type="plasmid" evidence="1 2">
    <name>pBVIE05</name>
</geneLocation>
<proteinExistence type="predicted"/>
<dbReference type="KEGG" id="bvi:Bcep1808_7768"/>
<gene>
    <name evidence="1" type="ordered locus">Bcep1808_7768</name>
</gene>
<accession>A4JWI5</accession>
<dbReference type="EMBL" id="CP000621">
    <property type="protein sequence ID" value="ABO60638.1"/>
    <property type="molecule type" value="Genomic_DNA"/>
</dbReference>
<sequence>MLKKSLLVEANGVPASVHRVSSVTVGYVGGNTTAQVESFYNEDSLAKSRAALTSSSITVQGLPAPGQDARDFVESELIKPVPDGVTSSDTLKQYSSDQYVFSGAAVIANPA</sequence>